<evidence type="ECO:0000313" key="1">
    <source>
        <dbReference type="EMBL" id="CDW86253.1"/>
    </source>
</evidence>
<protein>
    <submittedName>
        <fullName evidence="1">Uncharacterized protein</fullName>
    </submittedName>
</protein>
<proteinExistence type="predicted"/>
<keyword evidence="2" id="KW-1185">Reference proteome</keyword>
<sequence length="116" mass="13168">MLGNAVKSKAEIIQNLYSLQTQNNQKLDEILVQNSKQPANEGLDEKITMLNQKLDQVQENSKYELDKQSKGVEALDVQVKGLDEQVKDLGTQVIKIQDDLEFIKSSLIQLLQKQNQ</sequence>
<dbReference type="Proteomes" id="UP000039865">
    <property type="component" value="Unassembled WGS sequence"/>
</dbReference>
<dbReference type="InParanoid" id="A0A078AZM0"/>
<accession>A0A078AZM0</accession>
<reference evidence="1 2" key="1">
    <citation type="submission" date="2014-06" db="EMBL/GenBank/DDBJ databases">
        <authorList>
            <person name="Swart Estienne"/>
        </authorList>
    </citation>
    <scope>NUCLEOTIDE SEQUENCE [LARGE SCALE GENOMIC DNA]</scope>
    <source>
        <strain evidence="1 2">130c</strain>
    </source>
</reference>
<evidence type="ECO:0000313" key="2">
    <source>
        <dbReference type="Proteomes" id="UP000039865"/>
    </source>
</evidence>
<organism evidence="1 2">
    <name type="scientific">Stylonychia lemnae</name>
    <name type="common">Ciliate</name>
    <dbReference type="NCBI Taxonomy" id="5949"/>
    <lineage>
        <taxon>Eukaryota</taxon>
        <taxon>Sar</taxon>
        <taxon>Alveolata</taxon>
        <taxon>Ciliophora</taxon>
        <taxon>Intramacronucleata</taxon>
        <taxon>Spirotrichea</taxon>
        <taxon>Stichotrichia</taxon>
        <taxon>Sporadotrichida</taxon>
        <taxon>Oxytrichidae</taxon>
        <taxon>Stylonychinae</taxon>
        <taxon>Stylonychia</taxon>
    </lineage>
</organism>
<dbReference type="OrthoDB" id="3175455at2759"/>
<dbReference type="AlphaFoldDB" id="A0A078AZM0"/>
<name>A0A078AZM0_STYLE</name>
<gene>
    <name evidence="1" type="primary">Contig9042.g9679</name>
    <name evidence="1" type="ORF">STYLEM_15346</name>
</gene>
<dbReference type="EMBL" id="CCKQ01014490">
    <property type="protein sequence ID" value="CDW86253.1"/>
    <property type="molecule type" value="Genomic_DNA"/>
</dbReference>